<evidence type="ECO:0000256" key="1">
    <source>
        <dbReference type="SAM" id="MobiDB-lite"/>
    </source>
</evidence>
<feature type="signal peptide" evidence="2">
    <location>
        <begin position="1"/>
        <end position="18"/>
    </location>
</feature>
<feature type="region of interest" description="Disordered" evidence="1">
    <location>
        <begin position="62"/>
        <end position="83"/>
    </location>
</feature>
<evidence type="ECO:0000313" key="4">
    <source>
        <dbReference type="Proteomes" id="UP001143307"/>
    </source>
</evidence>
<gene>
    <name evidence="3" type="ORF">EYC87_08505</name>
</gene>
<protein>
    <submittedName>
        <fullName evidence="3">Uncharacterized protein</fullName>
    </submittedName>
</protein>
<dbReference type="Proteomes" id="UP001143307">
    <property type="component" value="Unassembled WGS sequence"/>
</dbReference>
<accession>A0ABT3SUF4</accession>
<feature type="compositionally biased region" description="Low complexity" evidence="1">
    <location>
        <begin position="62"/>
        <end position="77"/>
    </location>
</feature>
<evidence type="ECO:0000313" key="3">
    <source>
        <dbReference type="EMBL" id="MCX2973614.1"/>
    </source>
</evidence>
<keyword evidence="4" id="KW-1185">Reference proteome</keyword>
<evidence type="ECO:0000256" key="2">
    <source>
        <dbReference type="SAM" id="SignalP"/>
    </source>
</evidence>
<comment type="caution">
    <text evidence="3">The sequence shown here is derived from an EMBL/GenBank/DDBJ whole genome shotgun (WGS) entry which is preliminary data.</text>
</comment>
<keyword evidence="2" id="KW-0732">Signal</keyword>
<dbReference type="RefSeq" id="WP_279252507.1">
    <property type="nucleotide sequence ID" value="NZ_SHNP01000003.1"/>
</dbReference>
<organism evidence="3 4">
    <name type="scientific">Candidatus Seongchinamella marina</name>
    <dbReference type="NCBI Taxonomy" id="2518990"/>
    <lineage>
        <taxon>Bacteria</taxon>
        <taxon>Pseudomonadati</taxon>
        <taxon>Pseudomonadota</taxon>
        <taxon>Gammaproteobacteria</taxon>
        <taxon>Cellvibrionales</taxon>
        <taxon>Halieaceae</taxon>
        <taxon>Seongchinamella</taxon>
    </lineage>
</organism>
<dbReference type="EMBL" id="SHNP01000003">
    <property type="protein sequence ID" value="MCX2973614.1"/>
    <property type="molecule type" value="Genomic_DNA"/>
</dbReference>
<name>A0ABT3SUF4_9GAMM</name>
<feature type="chain" id="PRO_5045603448" evidence="2">
    <location>
        <begin position="19"/>
        <end position="172"/>
    </location>
</feature>
<proteinExistence type="predicted"/>
<reference evidence="3" key="1">
    <citation type="submission" date="2019-02" db="EMBL/GenBank/DDBJ databases">
        <authorList>
            <person name="Li S.-H."/>
        </authorList>
    </citation>
    <scope>NUCLEOTIDE SEQUENCE</scope>
    <source>
        <strain evidence="3">IMCC8485</strain>
    </source>
</reference>
<sequence>MRSITTLLCLLFSVSFTADIAAENSDSIVAELKHCAGIENREDRVECYESLGRRVTHAEQGSTAEVASATASSAEVKSSNDKDTMGGYEFETKSAAEQEAEQQMKTRVVLCQKDIDGIWYFKLENGQVWKQVDRQRLAFQGCDFGAIVTNDGIGYILRIDGREGKIRIRRRK</sequence>